<keyword evidence="3 9" id="KW-0732">Signal</keyword>
<evidence type="ECO:0000256" key="7">
    <source>
        <dbReference type="PIRSR" id="PIRSR601461-1"/>
    </source>
</evidence>
<dbReference type="PROSITE" id="PS51767">
    <property type="entry name" value="PEPTIDASE_A1"/>
    <property type="match status" value="1"/>
</dbReference>
<evidence type="ECO:0000256" key="1">
    <source>
        <dbReference type="ARBA" id="ARBA00007447"/>
    </source>
</evidence>
<evidence type="ECO:0000259" key="10">
    <source>
        <dbReference type="PROSITE" id="PS51767"/>
    </source>
</evidence>
<dbReference type="GO" id="GO:0005576">
    <property type="term" value="C:extracellular region"/>
    <property type="evidence" value="ECO:0000318"/>
    <property type="project" value="GO_Central"/>
</dbReference>
<evidence type="ECO:0000313" key="12">
    <source>
        <dbReference type="Proteomes" id="UP000036987"/>
    </source>
</evidence>
<keyword evidence="5 8" id="KW-0378">Hydrolase</keyword>
<dbReference type="InterPro" id="IPR034161">
    <property type="entry name" value="Pepsin-like_plant"/>
</dbReference>
<dbReference type="PROSITE" id="PS00141">
    <property type="entry name" value="ASP_PROTEASE"/>
    <property type="match status" value="2"/>
</dbReference>
<dbReference type="PANTHER" id="PTHR47967">
    <property type="entry name" value="OS07G0603500 PROTEIN-RELATED"/>
    <property type="match status" value="1"/>
</dbReference>
<dbReference type="Gene3D" id="2.40.70.10">
    <property type="entry name" value="Acid Proteases"/>
    <property type="match status" value="2"/>
</dbReference>
<dbReference type="GO" id="GO:0006508">
    <property type="term" value="P:proteolysis"/>
    <property type="evidence" value="ECO:0007669"/>
    <property type="project" value="UniProtKB-KW"/>
</dbReference>
<dbReference type="InterPro" id="IPR051708">
    <property type="entry name" value="Plant_Aspart_Prot_A1"/>
</dbReference>
<evidence type="ECO:0000256" key="8">
    <source>
        <dbReference type="RuleBase" id="RU000454"/>
    </source>
</evidence>
<dbReference type="OMA" id="TYKTFSC"/>
<dbReference type="EMBL" id="LFYR01000621">
    <property type="protein sequence ID" value="KMZ72643.1"/>
    <property type="molecule type" value="Genomic_DNA"/>
</dbReference>
<dbReference type="STRING" id="29655.A0A0K9PUE4"/>
<dbReference type="InterPro" id="IPR001969">
    <property type="entry name" value="Aspartic_peptidase_AS"/>
</dbReference>
<organism evidence="11 12">
    <name type="scientific">Zostera marina</name>
    <name type="common">Eelgrass</name>
    <dbReference type="NCBI Taxonomy" id="29655"/>
    <lineage>
        <taxon>Eukaryota</taxon>
        <taxon>Viridiplantae</taxon>
        <taxon>Streptophyta</taxon>
        <taxon>Embryophyta</taxon>
        <taxon>Tracheophyta</taxon>
        <taxon>Spermatophyta</taxon>
        <taxon>Magnoliopsida</taxon>
        <taxon>Liliopsida</taxon>
        <taxon>Zosteraceae</taxon>
        <taxon>Zostera</taxon>
    </lineage>
</organism>
<accession>A0A0K9PUE4</accession>
<dbReference type="Proteomes" id="UP000036987">
    <property type="component" value="Unassembled WGS sequence"/>
</dbReference>
<dbReference type="PRINTS" id="PR00792">
    <property type="entry name" value="PEPSIN"/>
</dbReference>
<dbReference type="PANTHER" id="PTHR47967:SF128">
    <property type="entry name" value="ASPARTIC PROTEINASE CDR1-LIKE"/>
    <property type="match status" value="1"/>
</dbReference>
<sequence>MENLKHTTILIFTISSFLLSLSSVGGSKLSFSVDYIHRDSRLSPYHNSSQTHYDRVRASFNRDCFRSSLRSKDLSSEVDITSRVQPASTEYLMSISLGTPPFQTLAIVDTGSDLIWTQCSPCQNCYKQDLPLFDSNGSSTYEDLSCDAGACNRSNFVCNDRRKCSYRYLYGDGSLIGGVLATDTITFDSSSGEKVSINNMNIGCTQESRGTFGNSGSGIIGLSTGPISLITQLGDKIDNKFSYCLTPLSVIGSSSTFTFGSSTKSSGDSDGVKVPIIPSEIYYYLSLESINIGNSTVASMDNVATSGNIIIDSGTTLTYIPSSVLNVLIDNISKMVTLPTYDDPSGQFQLCYNVDGGLSSGNLNGVLPNLDLDFGNGKIVSLPPLNTFLEISESVVCFAMGSSDESGTSIIGNVAQQNFFIEYDVGNNQLSFTPMDCTDY</sequence>
<dbReference type="FunFam" id="2.40.70.10:FF:000016">
    <property type="entry name" value="Probable aspartic protease At2g35615"/>
    <property type="match status" value="1"/>
</dbReference>
<keyword evidence="6" id="KW-0325">Glycoprotein</keyword>
<feature type="active site" evidence="7">
    <location>
        <position position="109"/>
    </location>
</feature>
<feature type="chain" id="PRO_5005528030" evidence="9">
    <location>
        <begin position="27"/>
        <end position="440"/>
    </location>
</feature>
<evidence type="ECO:0000256" key="3">
    <source>
        <dbReference type="ARBA" id="ARBA00022729"/>
    </source>
</evidence>
<dbReference type="CDD" id="cd05476">
    <property type="entry name" value="pepsin_A_like_plant"/>
    <property type="match status" value="1"/>
</dbReference>
<proteinExistence type="inferred from homology"/>
<evidence type="ECO:0000256" key="9">
    <source>
        <dbReference type="SAM" id="SignalP"/>
    </source>
</evidence>
<keyword evidence="4 8" id="KW-0064">Aspartyl protease</keyword>
<feature type="signal peptide" evidence="9">
    <location>
        <begin position="1"/>
        <end position="26"/>
    </location>
</feature>
<dbReference type="OrthoDB" id="775830at2759"/>
<dbReference type="InterPro" id="IPR032799">
    <property type="entry name" value="TAXi_C"/>
</dbReference>
<dbReference type="InterPro" id="IPR001461">
    <property type="entry name" value="Aspartic_peptidase_A1"/>
</dbReference>
<comment type="caution">
    <text evidence="11">The sequence shown here is derived from an EMBL/GenBank/DDBJ whole genome shotgun (WGS) entry which is preliminary data.</text>
</comment>
<evidence type="ECO:0000256" key="4">
    <source>
        <dbReference type="ARBA" id="ARBA00022750"/>
    </source>
</evidence>
<dbReference type="SUPFAM" id="SSF50630">
    <property type="entry name" value="Acid proteases"/>
    <property type="match status" value="1"/>
</dbReference>
<keyword evidence="12" id="KW-1185">Reference proteome</keyword>
<evidence type="ECO:0000313" key="11">
    <source>
        <dbReference type="EMBL" id="KMZ72643.1"/>
    </source>
</evidence>
<dbReference type="Pfam" id="PF14541">
    <property type="entry name" value="TAXi_C"/>
    <property type="match status" value="1"/>
</dbReference>
<feature type="active site" evidence="7">
    <location>
        <position position="312"/>
    </location>
</feature>
<gene>
    <name evidence="11" type="ORF">ZOSMA_160G00160</name>
</gene>
<dbReference type="GO" id="GO:0004190">
    <property type="term" value="F:aspartic-type endopeptidase activity"/>
    <property type="evidence" value="ECO:0000318"/>
    <property type="project" value="GO_Central"/>
</dbReference>
<reference evidence="12" key="1">
    <citation type="journal article" date="2016" name="Nature">
        <title>The genome of the seagrass Zostera marina reveals angiosperm adaptation to the sea.</title>
        <authorList>
            <person name="Olsen J.L."/>
            <person name="Rouze P."/>
            <person name="Verhelst B."/>
            <person name="Lin Y.-C."/>
            <person name="Bayer T."/>
            <person name="Collen J."/>
            <person name="Dattolo E."/>
            <person name="De Paoli E."/>
            <person name="Dittami S."/>
            <person name="Maumus F."/>
            <person name="Michel G."/>
            <person name="Kersting A."/>
            <person name="Lauritano C."/>
            <person name="Lohaus R."/>
            <person name="Toepel M."/>
            <person name="Tonon T."/>
            <person name="Vanneste K."/>
            <person name="Amirebrahimi M."/>
            <person name="Brakel J."/>
            <person name="Bostroem C."/>
            <person name="Chovatia M."/>
            <person name="Grimwood J."/>
            <person name="Jenkins J.W."/>
            <person name="Jueterbock A."/>
            <person name="Mraz A."/>
            <person name="Stam W.T."/>
            <person name="Tice H."/>
            <person name="Bornberg-Bauer E."/>
            <person name="Green P.J."/>
            <person name="Pearson G.A."/>
            <person name="Procaccini G."/>
            <person name="Duarte C.M."/>
            <person name="Schmutz J."/>
            <person name="Reusch T.B.H."/>
            <person name="Van de Peer Y."/>
        </authorList>
    </citation>
    <scope>NUCLEOTIDE SEQUENCE [LARGE SCALE GENOMIC DNA]</scope>
    <source>
        <strain evidence="12">cv. Finnish</strain>
    </source>
</reference>
<feature type="domain" description="Peptidase A1" evidence="10">
    <location>
        <begin position="91"/>
        <end position="433"/>
    </location>
</feature>
<dbReference type="InterPro" id="IPR033121">
    <property type="entry name" value="PEPTIDASE_A1"/>
</dbReference>
<comment type="similarity">
    <text evidence="1 8">Belongs to the peptidase A1 family.</text>
</comment>
<dbReference type="InterPro" id="IPR021109">
    <property type="entry name" value="Peptidase_aspartic_dom_sf"/>
</dbReference>
<evidence type="ECO:0000256" key="6">
    <source>
        <dbReference type="ARBA" id="ARBA00023180"/>
    </source>
</evidence>
<dbReference type="Pfam" id="PF14543">
    <property type="entry name" value="TAXi_N"/>
    <property type="match status" value="1"/>
</dbReference>
<evidence type="ECO:0000256" key="5">
    <source>
        <dbReference type="ARBA" id="ARBA00022801"/>
    </source>
</evidence>
<evidence type="ECO:0000256" key="2">
    <source>
        <dbReference type="ARBA" id="ARBA00022670"/>
    </source>
</evidence>
<dbReference type="InterPro" id="IPR032861">
    <property type="entry name" value="TAXi_N"/>
</dbReference>
<keyword evidence="2 8" id="KW-0645">Protease</keyword>
<protein>
    <submittedName>
        <fullName evidence="11">Eukaryotic aspartyl protease family protein</fullName>
    </submittedName>
</protein>
<dbReference type="AlphaFoldDB" id="A0A0K9PUE4"/>
<name>A0A0K9PUE4_ZOSMR</name>